<feature type="transmembrane region" description="Helical" evidence="1">
    <location>
        <begin position="158"/>
        <end position="180"/>
    </location>
</feature>
<sequence length="649" mass="70505">MPERTSGWRDPGTLWLVLPVALALAPHMLFVPGWVGLAAAMTLAWRLSPAWRPGGAQRLLRVTLAGAGVAATYLQFHTLAGPEAGIALLVMMAALKLLETDSRRDHAVMVLAGYFLVMATLIHHQDMVTTAWLLTTTAALTASLAASQAGRVPAAAAALRTGTLIVVQALPLAILLFLLFPRLAGPMAGLVQVESARTGLTDSMAPGSVSQLIQSDAVAFRVDFADPAADARGLYWRGPVLSDFDGRTWRRAGNHAGMPEAEPAGPALDYTITLEAGDQPWLPVAGLAREVPVEGAWSTTYLEWLTPRQGHDRLRYAVHSWPAFQMETELPNWQRARTLALPEGYNPESRALARRWADESADPRAIVARALAYFRQEPFHYTLAPPPLGDDAVDDFLFQTRRGFCEHYANAFTVLMRAAGIPARVVTGYQGGERNAVGGYWVVRDRDAHAWAEVWLPGAGWVQVDPTAAVAPERVERGLADALPAGERPLLNLPTGWLKTLRQTWDYLSNGWNQWVLGYDFERQQRLLSALSPSLATLHGTLLAMLAGAGLILAGLAFALLRDGAGRGDEVDRLYGRFLARLARIGLTRGAAEGPADFARRAARDRADLAPAVAAITELYVGLRYGGGAPRRVAELRRAVRGFRPARRH</sequence>
<dbReference type="PANTHER" id="PTHR42736">
    <property type="entry name" value="PROTEIN-GLUTAMINE GAMMA-GLUTAMYLTRANSFERASE"/>
    <property type="match status" value="1"/>
</dbReference>
<dbReference type="InterPro" id="IPR038765">
    <property type="entry name" value="Papain-like_cys_pep_sf"/>
</dbReference>
<feature type="domain" description="Transglutaminase-like" evidence="2">
    <location>
        <begin position="397"/>
        <end position="468"/>
    </location>
</feature>
<keyword evidence="1" id="KW-0472">Membrane</keyword>
<dbReference type="InterPro" id="IPR002931">
    <property type="entry name" value="Transglutaminase-like"/>
</dbReference>
<keyword evidence="1" id="KW-1133">Transmembrane helix</keyword>
<evidence type="ECO:0000256" key="1">
    <source>
        <dbReference type="SAM" id="Phobius"/>
    </source>
</evidence>
<comment type="caution">
    <text evidence="3">The sequence shown here is derived from an EMBL/GenBank/DDBJ whole genome shotgun (WGS) entry which is preliminary data.</text>
</comment>
<dbReference type="InterPro" id="IPR052901">
    <property type="entry name" value="Bact_TGase-like"/>
</dbReference>
<feature type="transmembrane region" description="Helical" evidence="1">
    <location>
        <begin position="20"/>
        <end position="47"/>
    </location>
</feature>
<evidence type="ECO:0000259" key="2">
    <source>
        <dbReference type="SMART" id="SM00460"/>
    </source>
</evidence>
<dbReference type="EMBL" id="SJZB01000013">
    <property type="protein sequence ID" value="TCJ18039.1"/>
    <property type="molecule type" value="Genomic_DNA"/>
</dbReference>
<dbReference type="InterPro" id="IPR021878">
    <property type="entry name" value="TgpA_N"/>
</dbReference>
<dbReference type="Pfam" id="PF01841">
    <property type="entry name" value="Transglut_core"/>
    <property type="match status" value="1"/>
</dbReference>
<dbReference type="AlphaFoldDB" id="A0A4R1BL17"/>
<protein>
    <submittedName>
        <fullName evidence="3">DUF3488 domain-containing protein</fullName>
    </submittedName>
</protein>
<feature type="transmembrane region" description="Helical" evidence="1">
    <location>
        <begin position="82"/>
        <end position="99"/>
    </location>
</feature>
<evidence type="ECO:0000313" key="3">
    <source>
        <dbReference type="EMBL" id="TCJ18039.1"/>
    </source>
</evidence>
<keyword evidence="1" id="KW-0812">Transmembrane</keyword>
<dbReference type="Proteomes" id="UP000295443">
    <property type="component" value="Unassembled WGS sequence"/>
</dbReference>
<feature type="transmembrane region" description="Helical" evidence="1">
    <location>
        <begin position="542"/>
        <end position="561"/>
    </location>
</feature>
<name>A0A4R1BL17_9PROT</name>
<dbReference type="PANTHER" id="PTHR42736:SF1">
    <property type="entry name" value="PROTEIN-GLUTAMINE GAMMA-GLUTAMYLTRANSFERASE"/>
    <property type="match status" value="1"/>
</dbReference>
<dbReference type="SMART" id="SM00460">
    <property type="entry name" value="TGc"/>
    <property type="match status" value="1"/>
</dbReference>
<reference evidence="3 4" key="1">
    <citation type="submission" date="2019-03" db="EMBL/GenBank/DDBJ databases">
        <title>Genome sequence of Thiobacillaceae bacterium LSR1, a sulfur-oxidizing bacterium isolated from freshwater sediment.</title>
        <authorList>
            <person name="Li S."/>
        </authorList>
    </citation>
    <scope>NUCLEOTIDE SEQUENCE [LARGE SCALE GENOMIC DNA]</scope>
    <source>
        <strain evidence="3 4">LSR1</strain>
    </source>
</reference>
<gene>
    <name evidence="3" type="ORF">EZJ19_03800</name>
</gene>
<dbReference type="SUPFAM" id="SSF54001">
    <property type="entry name" value="Cysteine proteinases"/>
    <property type="match status" value="1"/>
</dbReference>
<dbReference type="Pfam" id="PF13559">
    <property type="entry name" value="DUF4129"/>
    <property type="match status" value="1"/>
</dbReference>
<dbReference type="RefSeq" id="WP_131444958.1">
    <property type="nucleotide sequence ID" value="NZ_SJZB01000013.1"/>
</dbReference>
<proteinExistence type="predicted"/>
<dbReference type="InterPro" id="IPR025403">
    <property type="entry name" value="TgpA-like_C"/>
</dbReference>
<organism evidence="3 4">
    <name type="scientific">Parasulfuritortus cantonensis</name>
    <dbReference type="NCBI Taxonomy" id="2528202"/>
    <lineage>
        <taxon>Bacteria</taxon>
        <taxon>Pseudomonadati</taxon>
        <taxon>Pseudomonadota</taxon>
        <taxon>Betaproteobacteria</taxon>
        <taxon>Nitrosomonadales</taxon>
        <taxon>Thiobacillaceae</taxon>
        <taxon>Parasulfuritortus</taxon>
    </lineage>
</organism>
<evidence type="ECO:0000313" key="4">
    <source>
        <dbReference type="Proteomes" id="UP000295443"/>
    </source>
</evidence>
<keyword evidence="4" id="KW-1185">Reference proteome</keyword>
<dbReference type="Pfam" id="PF11992">
    <property type="entry name" value="TgpA_N"/>
    <property type="match status" value="1"/>
</dbReference>
<feature type="transmembrane region" description="Helical" evidence="1">
    <location>
        <begin position="129"/>
        <end position="146"/>
    </location>
</feature>
<feature type="transmembrane region" description="Helical" evidence="1">
    <location>
        <begin position="106"/>
        <end position="123"/>
    </location>
</feature>
<dbReference type="Gene3D" id="3.10.620.30">
    <property type="match status" value="1"/>
</dbReference>
<dbReference type="OrthoDB" id="9804872at2"/>
<accession>A0A4R1BL17</accession>